<dbReference type="KEGG" id="pda:103719251"/>
<feature type="transmembrane region" description="Helical" evidence="5">
    <location>
        <begin position="385"/>
        <end position="410"/>
    </location>
</feature>
<dbReference type="InterPro" id="IPR051415">
    <property type="entry name" value="LAAT-1"/>
</dbReference>
<dbReference type="FunFam" id="1.20.1280.290:FF:000019">
    <property type="entry name" value="PQ-loop repeat family protein / transmembrane family protein"/>
    <property type="match status" value="1"/>
</dbReference>
<keyword evidence="2 5" id="KW-0812">Transmembrane</keyword>
<evidence type="ECO:0000256" key="5">
    <source>
        <dbReference type="SAM" id="Phobius"/>
    </source>
</evidence>
<evidence type="ECO:0000313" key="6">
    <source>
        <dbReference type="Proteomes" id="UP000228380"/>
    </source>
</evidence>
<proteinExistence type="predicted"/>
<keyword evidence="6" id="KW-1185">Reference proteome</keyword>
<organism evidence="6 7">
    <name type="scientific">Phoenix dactylifera</name>
    <name type="common">Date palm</name>
    <dbReference type="NCBI Taxonomy" id="42345"/>
    <lineage>
        <taxon>Eukaryota</taxon>
        <taxon>Viridiplantae</taxon>
        <taxon>Streptophyta</taxon>
        <taxon>Embryophyta</taxon>
        <taxon>Tracheophyta</taxon>
        <taxon>Spermatophyta</taxon>
        <taxon>Magnoliopsida</taxon>
        <taxon>Liliopsida</taxon>
        <taxon>Arecaceae</taxon>
        <taxon>Coryphoideae</taxon>
        <taxon>Phoeniceae</taxon>
        <taxon>Phoenix</taxon>
    </lineage>
</organism>
<feature type="transmembrane region" description="Helical" evidence="5">
    <location>
        <begin position="99"/>
        <end position="120"/>
    </location>
</feature>
<feature type="transmembrane region" description="Helical" evidence="5">
    <location>
        <begin position="262"/>
        <end position="282"/>
    </location>
</feature>
<evidence type="ECO:0000256" key="3">
    <source>
        <dbReference type="ARBA" id="ARBA00022989"/>
    </source>
</evidence>
<dbReference type="RefSeq" id="XP_017701235.2">
    <property type="nucleotide sequence ID" value="XM_017845746.3"/>
</dbReference>
<evidence type="ECO:0000256" key="2">
    <source>
        <dbReference type="ARBA" id="ARBA00022692"/>
    </source>
</evidence>
<dbReference type="InterPro" id="IPR006603">
    <property type="entry name" value="PQ-loop_rpt"/>
</dbReference>
<dbReference type="SMART" id="SM00679">
    <property type="entry name" value="CTNS"/>
    <property type="match status" value="2"/>
</dbReference>
<reference evidence="7" key="2">
    <citation type="submission" date="2025-08" db="UniProtKB">
        <authorList>
            <consortium name="RefSeq"/>
        </authorList>
    </citation>
    <scope>IDENTIFICATION</scope>
    <source>
        <tissue evidence="7">Young leaves</tissue>
    </source>
</reference>
<dbReference type="GeneID" id="103719251"/>
<sequence>MSLLSETLPHACSLNQHCWQWARIYLNYCLCSAKDGMSLALGLVSVVSWGVAEVPQIITNYKEKSMEGLSIAFLMTWIIGDLFNLIGCLLEPTTLPTQFYMALLYTTTTVILTAQTVYYGHIYHRLKANKDRVCHKSHRHHQEDEPTKERLLGYNIDDKETRASNYQANGSNPVREGMHMTSSPIPVTAPVIGRYGSYGRDLYYMSARSLSKSPIPTAGSWLAHLHHYSRTALNHDRHSSQEPLVGRLVPQQSAPLMNTKNMLSVVPSVAFLLGIYSIHLFMKKSFNASPHPAVILVGRKLLQDQVFESPVRHGDGSRGIGNLLGWAMAAIYMGGRLPQICLNIRRGNVEGLNPLMFIFAVIGNTTYVGSIIVNSLDWSRIRPNLPWLVDAGGCVLLDAFILLQFLYFHLRKPIAVASRNNQFDSS</sequence>
<name>A0A8B7MWM4_PHODC</name>
<evidence type="ECO:0000256" key="1">
    <source>
        <dbReference type="ARBA" id="ARBA00004141"/>
    </source>
</evidence>
<dbReference type="Gene3D" id="1.20.1280.290">
    <property type="match status" value="2"/>
</dbReference>
<reference evidence="6" key="1">
    <citation type="journal article" date="2019" name="Nat. Commun.">
        <title>Genome-wide association mapping of date palm fruit traits.</title>
        <authorList>
            <person name="Hazzouri K.M."/>
            <person name="Gros-Balthazard M."/>
            <person name="Flowers J.M."/>
            <person name="Copetti D."/>
            <person name="Lemansour A."/>
            <person name="Lebrun M."/>
            <person name="Masmoudi K."/>
            <person name="Ferrand S."/>
            <person name="Dhar M.I."/>
            <person name="Fresquez Z.A."/>
            <person name="Rosas U."/>
            <person name="Zhang J."/>
            <person name="Talag J."/>
            <person name="Lee S."/>
            <person name="Kudrna D."/>
            <person name="Powell R.F."/>
            <person name="Leitch I.J."/>
            <person name="Krueger R.R."/>
            <person name="Wing R.A."/>
            <person name="Amiri K.M.A."/>
            <person name="Purugganan M.D."/>
        </authorList>
    </citation>
    <scope>NUCLEOTIDE SEQUENCE [LARGE SCALE GENOMIC DNA]</scope>
    <source>
        <strain evidence="6">cv. Khalas</strain>
    </source>
</reference>
<protein>
    <submittedName>
        <fullName evidence="7">Uncharacterized protein LOC103719251</fullName>
    </submittedName>
</protein>
<dbReference type="OrthoDB" id="8048523at2759"/>
<dbReference type="GO" id="GO:0016020">
    <property type="term" value="C:membrane"/>
    <property type="evidence" value="ECO:0007669"/>
    <property type="project" value="UniProtKB-SubCell"/>
</dbReference>
<dbReference type="PANTHER" id="PTHR16201">
    <property type="entry name" value="SEVEN TRANSMEMBRANE PROTEIN 1-RELATED"/>
    <property type="match status" value="1"/>
</dbReference>
<gene>
    <name evidence="7" type="primary">LOC103719251</name>
</gene>
<feature type="transmembrane region" description="Helical" evidence="5">
    <location>
        <begin position="68"/>
        <end position="87"/>
    </location>
</feature>
<evidence type="ECO:0000313" key="7">
    <source>
        <dbReference type="RefSeq" id="XP_017701235.2"/>
    </source>
</evidence>
<dbReference type="Proteomes" id="UP000228380">
    <property type="component" value="Chromosome 1"/>
</dbReference>
<keyword evidence="4 5" id="KW-0472">Membrane</keyword>
<dbReference type="AlphaFoldDB" id="A0A8B7MWM4"/>
<evidence type="ECO:0000256" key="4">
    <source>
        <dbReference type="ARBA" id="ARBA00023136"/>
    </source>
</evidence>
<comment type="subcellular location">
    <subcellularLocation>
        <location evidence="1">Membrane</location>
        <topology evidence="1">Multi-pass membrane protein</topology>
    </subcellularLocation>
</comment>
<dbReference type="Pfam" id="PF04193">
    <property type="entry name" value="PQ-loop"/>
    <property type="match status" value="2"/>
</dbReference>
<accession>A0A8B7MWM4</accession>
<feature type="transmembrane region" description="Helical" evidence="5">
    <location>
        <begin position="354"/>
        <end position="373"/>
    </location>
</feature>
<keyword evidence="3 5" id="KW-1133">Transmembrane helix</keyword>
<dbReference type="PANTHER" id="PTHR16201:SF44">
    <property type="entry name" value="SEVEN TRANSMEMBRANE PROTEIN 1"/>
    <property type="match status" value="1"/>
</dbReference>
<feature type="transmembrane region" description="Helical" evidence="5">
    <location>
        <begin position="323"/>
        <end position="342"/>
    </location>
</feature>
<dbReference type="FunFam" id="1.20.1280.290:FF:000012">
    <property type="entry name" value="Vacuolar membrane PQ loop repeat protein"/>
    <property type="match status" value="1"/>
</dbReference>